<dbReference type="Proteomes" id="UP000195139">
    <property type="component" value="Unassembled WGS sequence"/>
</dbReference>
<keyword evidence="1" id="KW-1133">Transmembrane helix</keyword>
<keyword evidence="1" id="KW-0812">Transmembrane</keyword>
<protein>
    <recommendedName>
        <fullName evidence="5">Membrane protein 6-pyruvoyl-tetrahydropterin synthase-related domain-containing protein</fullName>
    </recommendedName>
</protein>
<feature type="transmembrane region" description="Helical" evidence="1">
    <location>
        <begin position="291"/>
        <end position="308"/>
    </location>
</feature>
<comment type="caution">
    <text evidence="3">The sequence shown here is derived from an EMBL/GenBank/DDBJ whole genome shotgun (WGS) entry which is preliminary data.</text>
</comment>
<keyword evidence="1" id="KW-0472">Membrane</keyword>
<feature type="transmembrane region" description="Helical" evidence="1">
    <location>
        <begin position="189"/>
        <end position="220"/>
    </location>
</feature>
<feature type="transmembrane region" description="Helical" evidence="1">
    <location>
        <begin position="527"/>
        <end position="548"/>
    </location>
</feature>
<dbReference type="EMBL" id="NGLE01000003">
    <property type="protein sequence ID" value="OTO07846.1"/>
    <property type="molecule type" value="Genomic_DNA"/>
</dbReference>
<feature type="transmembrane region" description="Helical" evidence="1">
    <location>
        <begin position="74"/>
        <end position="98"/>
    </location>
</feature>
<feature type="transmembrane region" description="Helical" evidence="1">
    <location>
        <begin position="320"/>
        <end position="339"/>
    </location>
</feature>
<dbReference type="STRING" id="1834181.A5880_002116"/>
<feature type="transmembrane region" description="Helical" evidence="1">
    <location>
        <begin position="232"/>
        <end position="251"/>
    </location>
</feature>
<proteinExistence type="predicted"/>
<feature type="transmembrane region" description="Helical" evidence="1">
    <location>
        <begin position="141"/>
        <end position="158"/>
    </location>
</feature>
<feature type="transmembrane region" description="Helical" evidence="1">
    <location>
        <begin position="20"/>
        <end position="38"/>
    </location>
</feature>
<feature type="transmembrane region" description="Helical" evidence="1">
    <location>
        <begin position="110"/>
        <end position="129"/>
    </location>
</feature>
<gene>
    <name evidence="2" type="ORF">A5880_001320</name>
    <name evidence="3" type="ORF">A5880_002116</name>
</gene>
<evidence type="ECO:0000313" key="3">
    <source>
        <dbReference type="EMBL" id="OTO07846.1"/>
    </source>
</evidence>
<evidence type="ECO:0000313" key="4">
    <source>
        <dbReference type="Proteomes" id="UP000195139"/>
    </source>
</evidence>
<sequence>MSGMNMKAWVKKIQQLPTIYLYFLFFIVSYISIYFTYIHGGKLTVGDDIYFHLNRIEALYKAILEGDYFPKITYFFANGMGYASSIFYSDVFLYPAALFRLMGFSVAVSYMYYMLLVTFFTFVIAYHSFYSVSQSKQKSLIFAFLYGLSSYRLADIVARAALGEVLAFMVLPVVFVGLIQIVRGNEKKFYILSIGMASLFFAHVLSTFIFCLFIIGYLVLNIPILIKEKKRLLYLMYATLLTILLVAVNLFPTIEQTMFQELRVQSSQIFFLQRTAANLGEYIKGAFLNQGFNNLGWFIFLAILFLLLRIKKLSIQNRQFLILGILFLYLATTHFPHYLFHDTLFNSIQFPWRYFIIVTICITWVCADSFSDVLPQKNYFSIIVITCSILLLLVSVIQYQLTERQSYKSGYGSFSRTNGFVLGAGMEYLPNSMDYEKTVLEITGVFPQEKSVEIKNTTRDNDVITFDYKAKVPTKVTLPIIYYKGYDVQVTGSGEVSEVKESKEIRGLCEVTVTGEGKLRFWYKGTVVQKVSFAISLLAWLILVGYVIRKNKREKDLII</sequence>
<dbReference type="AlphaFoldDB" id="A0A242CCC6"/>
<reference evidence="2 4" key="2">
    <citation type="submission" date="2018-07" db="EMBL/GenBank/DDBJ databases">
        <title>The Genome Sequence of Enterococcus sp. DIV0659b.</title>
        <authorList>
            <consortium name="The Broad Institute Genomics Platform"/>
            <consortium name="The Broad Institute Genomic Center for Infectious Diseases"/>
            <person name="Earl A."/>
            <person name="Manson A."/>
            <person name="Schwartman J."/>
            <person name="Gilmore M."/>
            <person name="Abouelleil A."/>
            <person name="Cao P."/>
            <person name="Chapman S."/>
            <person name="Cusick C."/>
            <person name="Shea T."/>
            <person name="Young S."/>
            <person name="Neafsey D."/>
            <person name="Nusbaum C."/>
            <person name="Birren B."/>
        </authorList>
    </citation>
    <scope>NUCLEOTIDE SEQUENCE [LARGE SCALE GENOMIC DNA]</scope>
    <source>
        <strain evidence="2 4">4G2_DIV0659</strain>
    </source>
</reference>
<evidence type="ECO:0008006" key="5">
    <source>
        <dbReference type="Google" id="ProtNLM"/>
    </source>
</evidence>
<feature type="transmembrane region" description="Helical" evidence="1">
    <location>
        <begin position="165"/>
        <end position="183"/>
    </location>
</feature>
<reference evidence="3" key="1">
    <citation type="submission" date="2017-05" db="EMBL/GenBank/DDBJ databases">
        <title>The Genome Sequence of Enterococcus sp. 4G2_DIV0659.</title>
        <authorList>
            <consortium name="The Broad Institute Genomics Platform"/>
            <consortium name="The Broad Institute Genomic Center for Infectious Diseases"/>
            <person name="Earl A."/>
            <person name="Manson A."/>
            <person name="Schwartman J."/>
            <person name="Gilmore M."/>
            <person name="Abouelleil A."/>
            <person name="Cao P."/>
            <person name="Chapman S."/>
            <person name="Cusick C."/>
            <person name="Shea T."/>
            <person name="Young S."/>
            <person name="Neafsey D."/>
            <person name="Nusbaum C."/>
            <person name="Birren B."/>
        </authorList>
    </citation>
    <scope>NUCLEOTIDE SEQUENCE [LARGE SCALE GENOMIC DNA]</scope>
    <source>
        <strain evidence="3">4G2_DIV0659</strain>
    </source>
</reference>
<evidence type="ECO:0000313" key="2">
    <source>
        <dbReference type="EMBL" id="MEI5993773.1"/>
    </source>
</evidence>
<evidence type="ECO:0000256" key="1">
    <source>
        <dbReference type="SAM" id="Phobius"/>
    </source>
</evidence>
<feature type="transmembrane region" description="Helical" evidence="1">
    <location>
        <begin position="351"/>
        <end position="367"/>
    </location>
</feature>
<feature type="transmembrane region" description="Helical" evidence="1">
    <location>
        <begin position="379"/>
        <end position="401"/>
    </location>
</feature>
<dbReference type="EMBL" id="NGLE02000001">
    <property type="protein sequence ID" value="MEI5993773.1"/>
    <property type="molecule type" value="Genomic_DNA"/>
</dbReference>
<keyword evidence="4" id="KW-1185">Reference proteome</keyword>
<organism evidence="3">
    <name type="scientific">Candidatus Enterococcus mansonii</name>
    <dbReference type="NCBI Taxonomy" id="1834181"/>
    <lineage>
        <taxon>Bacteria</taxon>
        <taxon>Bacillati</taxon>
        <taxon>Bacillota</taxon>
        <taxon>Bacilli</taxon>
        <taxon>Lactobacillales</taxon>
        <taxon>Enterococcaceae</taxon>
        <taxon>Enterococcus</taxon>
    </lineage>
</organism>
<name>A0A242CCC6_9ENTE</name>
<accession>A0A242CCC6</accession>